<dbReference type="PROSITE" id="PS00170">
    <property type="entry name" value="CSA_PPIASE_1"/>
    <property type="match status" value="1"/>
</dbReference>
<evidence type="ECO:0000256" key="3">
    <source>
        <dbReference type="ARBA" id="ARBA00004123"/>
    </source>
</evidence>
<keyword evidence="9" id="KW-0413">Isomerase</keyword>
<dbReference type="GO" id="GO:0003755">
    <property type="term" value="F:peptidyl-prolyl cis-trans isomerase activity"/>
    <property type="evidence" value="ECO:0007669"/>
    <property type="project" value="UniProtKB-KW"/>
</dbReference>
<dbReference type="EC" id="2.2.1.2" evidence="14"/>
<dbReference type="InterPro" id="IPR029000">
    <property type="entry name" value="Cyclophilin-like_dom_sf"/>
</dbReference>
<dbReference type="GO" id="GO:0005975">
    <property type="term" value="P:carbohydrate metabolic process"/>
    <property type="evidence" value="ECO:0007669"/>
    <property type="project" value="InterPro"/>
</dbReference>
<evidence type="ECO:0000256" key="1">
    <source>
        <dbReference type="ARBA" id="ARBA00000971"/>
    </source>
</evidence>
<dbReference type="InterPro" id="IPR004730">
    <property type="entry name" value="Transaldolase_1"/>
</dbReference>
<reference evidence="16" key="1">
    <citation type="submission" date="2014-07" db="EMBL/GenBank/DDBJ databases">
        <title>Draft genome sequence of the yeast Pseudozyma antarctica JCM 10317 known as a producer of lipase B which used in a wide range of industrial applications.</title>
        <authorList>
            <person name="Morita T."/>
            <person name="Saika A."/>
            <person name="Koike H."/>
        </authorList>
    </citation>
    <scope>NUCLEOTIDE SEQUENCE</scope>
    <source>
        <strain evidence="16">JCM 10317</strain>
    </source>
</reference>
<comment type="function">
    <text evidence="2">PPIases accelerate the folding of proteins. It catalyzes the cis-trans isomerization of proline imidic peptide bonds in oligopeptides.</text>
</comment>
<dbReference type="PROSITE" id="PS01054">
    <property type="entry name" value="TRANSALDOLASE_1"/>
    <property type="match status" value="1"/>
</dbReference>
<keyword evidence="7" id="KW-0697">Rotamase</keyword>
<dbReference type="HOGENOM" id="CLU_413863_0_0_1"/>
<dbReference type="Gene3D" id="2.40.100.10">
    <property type="entry name" value="Cyclophilin-like"/>
    <property type="match status" value="1"/>
</dbReference>
<evidence type="ECO:0000256" key="8">
    <source>
        <dbReference type="ARBA" id="ARBA00023126"/>
    </source>
</evidence>
<comment type="pathway">
    <text evidence="4 14">Carbohydrate degradation; pentose phosphate pathway; D-glyceraldehyde 3-phosphate and beta-D-fructose 6-phosphate from D-ribose 5-phosphate and D-xylulose 5-phosphate (non-oxidative stage): step 2/3.</text>
</comment>
<evidence type="ECO:0000313" key="16">
    <source>
        <dbReference type="EMBL" id="GAK68518.1"/>
    </source>
</evidence>
<keyword evidence="17" id="KW-1185">Reference proteome</keyword>
<comment type="similarity">
    <text evidence="12">Belongs to the cyclophilin-type PPIase family. PPIase H subfamily.</text>
</comment>
<dbReference type="CDD" id="cd00957">
    <property type="entry name" value="Transaldolase_TalAB"/>
    <property type="match status" value="1"/>
</dbReference>
<evidence type="ECO:0000313" key="17">
    <source>
        <dbReference type="Proteomes" id="UP000053758"/>
    </source>
</evidence>
<dbReference type="HAMAP" id="MF_00492">
    <property type="entry name" value="Transaldolase_1"/>
    <property type="match status" value="1"/>
</dbReference>
<evidence type="ECO:0000256" key="7">
    <source>
        <dbReference type="ARBA" id="ARBA00023110"/>
    </source>
</evidence>
<protein>
    <recommendedName>
        <fullName evidence="14">Transaldolase</fullName>
        <ecNumber evidence="14">2.2.1.2</ecNumber>
    </recommendedName>
</protein>
<evidence type="ECO:0000256" key="11">
    <source>
        <dbReference type="ARBA" id="ARBA00023270"/>
    </source>
</evidence>
<comment type="function">
    <text evidence="14">Catalyzes the rate-limiting step of the non-oxidative phase in the pentose phosphate pathway. Catalyzes the reversible conversion of sedheptulose-7-phosphate and D-glyceraldehyde 3-phosphate into erythrose-4-phosphate and beta-D-fructose 6-phosphate.</text>
</comment>
<evidence type="ECO:0000256" key="2">
    <source>
        <dbReference type="ARBA" id="ARBA00002388"/>
    </source>
</evidence>
<dbReference type="GeneID" id="26307564"/>
<dbReference type="PROSITE" id="PS50072">
    <property type="entry name" value="CSA_PPIASE_2"/>
    <property type="match status" value="1"/>
</dbReference>
<keyword evidence="8 14" id="KW-0570">Pentose shunt</keyword>
<accession>A0A081CPC2</accession>
<comment type="similarity">
    <text evidence="5">Belongs to the transaldolase family. Type 1 subfamily.</text>
</comment>
<evidence type="ECO:0000259" key="15">
    <source>
        <dbReference type="PROSITE" id="PS50072"/>
    </source>
</evidence>
<evidence type="ECO:0000256" key="14">
    <source>
        <dbReference type="RuleBase" id="RU000501"/>
    </source>
</evidence>
<sequence length="663" mass="72416">MASASTSVAGAGTNGRPVVFMDISIGDHPAGRIKFELYSDIVPRTCENFRQLCTGEFRPNHTPEGYKNAIFHRIIKDFMCQGGDYINADGTGSRSIYGDTFQDENFSLKHDQPGLLSMANSGPGTNGCQFFITAQPCPFLDGKHVVFGKVVDGLLTLRKMENVPTGANNRPKMDVRITQSSTCQRCIIDVPSPTVRKSSGPEKACDRAIVLRSRRRARWKSGEWHELQDEIMIDGPPSPSQHPTGQANPTTARACCALPALYIRKQHGSMRAVSSSGTDAHRSSDRGPGARAAPALYRCQISSTQLSPPTPRLVALRCAVLGCPRILSPTTTITVSEIQSTKMSALDSLKQYTAVVSDSGDFESIDAYKPQDATTNPSLILAAVKQEKYARLIDVAVQYAKEQTSDKTKQLDLATDRLLVAFGVEILKIIPGRVSTEVDARLSFDKEATIAKAKSLIALYESLGVKRERVLIKIASTWEGIQAARELESQHNIHCNLTLLFGFNQAVACAEAGVTLISPFVGRILDYYKKAEGKEYASHEDPGVLSVQRIYNYYRQHGYKTIVMGASFRNTGEILELAGCDFLTISPKLLEELKNAQGPIEQKLSVDKANAAEKIPKVSYINDQPAFLLDLAKDPMANTKLAEGIAGFAKDGATMEQMIADKL</sequence>
<dbReference type="PANTHER" id="PTHR10683:SF18">
    <property type="entry name" value="TRANSALDOLASE"/>
    <property type="match status" value="1"/>
</dbReference>
<dbReference type="Pfam" id="PF00160">
    <property type="entry name" value="Pro_isomerase"/>
    <property type="match status" value="1"/>
</dbReference>
<proteinExistence type="inferred from homology"/>
<dbReference type="InterPro" id="IPR020892">
    <property type="entry name" value="Cyclophilin-type_PPIase_CS"/>
</dbReference>
<dbReference type="Gene3D" id="3.20.20.70">
    <property type="entry name" value="Aldolase class I"/>
    <property type="match status" value="1"/>
</dbReference>
<evidence type="ECO:0000256" key="6">
    <source>
        <dbReference type="ARBA" id="ARBA00022679"/>
    </source>
</evidence>
<dbReference type="GO" id="GO:0009052">
    <property type="term" value="P:pentose-phosphate shunt, non-oxidative branch"/>
    <property type="evidence" value="ECO:0007669"/>
    <property type="project" value="TreeGrafter"/>
</dbReference>
<dbReference type="Pfam" id="PF00923">
    <property type="entry name" value="TAL_FSA"/>
    <property type="match status" value="1"/>
</dbReference>
<keyword evidence="10" id="KW-0539">Nucleus</keyword>
<comment type="catalytic activity">
    <reaction evidence="13 14">
        <text>D-sedoheptulose 7-phosphate + D-glyceraldehyde 3-phosphate = D-erythrose 4-phosphate + beta-D-fructose 6-phosphate</text>
        <dbReference type="Rhea" id="RHEA:17053"/>
        <dbReference type="ChEBI" id="CHEBI:16897"/>
        <dbReference type="ChEBI" id="CHEBI:57483"/>
        <dbReference type="ChEBI" id="CHEBI:57634"/>
        <dbReference type="ChEBI" id="CHEBI:59776"/>
        <dbReference type="EC" id="2.2.1.2"/>
    </reaction>
</comment>
<feature type="domain" description="PPIase cyclophilin-type" evidence="15">
    <location>
        <begin position="20"/>
        <end position="182"/>
    </location>
</feature>
<dbReference type="SUPFAM" id="SSF51569">
    <property type="entry name" value="Aldolase"/>
    <property type="match status" value="1"/>
</dbReference>
<organism evidence="16">
    <name type="scientific">Pseudozyma antarctica</name>
    <name type="common">Yeast</name>
    <name type="synonym">Candida antarctica</name>
    <dbReference type="NCBI Taxonomy" id="84753"/>
    <lineage>
        <taxon>Eukaryota</taxon>
        <taxon>Fungi</taxon>
        <taxon>Dikarya</taxon>
        <taxon>Basidiomycota</taxon>
        <taxon>Ustilaginomycotina</taxon>
        <taxon>Ustilaginomycetes</taxon>
        <taxon>Ustilaginales</taxon>
        <taxon>Ustilaginaceae</taxon>
        <taxon>Moesziomyces</taxon>
    </lineage>
</organism>
<dbReference type="FunFam" id="2.40.100.10:FF:000039">
    <property type="entry name" value="Peptidyl-prolyl cis-trans isomerase"/>
    <property type="match status" value="1"/>
</dbReference>
<evidence type="ECO:0000256" key="13">
    <source>
        <dbReference type="ARBA" id="ARBA00048810"/>
    </source>
</evidence>
<dbReference type="AlphaFoldDB" id="A0A081CPC2"/>
<keyword evidence="11" id="KW-0704">Schiff base</keyword>
<dbReference type="EMBL" id="DF830193">
    <property type="protein sequence ID" value="GAK68518.1"/>
    <property type="molecule type" value="Genomic_DNA"/>
</dbReference>
<dbReference type="GO" id="GO:0006457">
    <property type="term" value="P:protein folding"/>
    <property type="evidence" value="ECO:0007669"/>
    <property type="project" value="InterPro"/>
</dbReference>
<dbReference type="InterPro" id="IPR013785">
    <property type="entry name" value="Aldolase_TIM"/>
</dbReference>
<comment type="catalytic activity">
    <reaction evidence="1">
        <text>[protein]-peptidylproline (omega=180) = [protein]-peptidylproline (omega=0)</text>
        <dbReference type="Rhea" id="RHEA:16237"/>
        <dbReference type="Rhea" id="RHEA-COMP:10747"/>
        <dbReference type="Rhea" id="RHEA-COMP:10748"/>
        <dbReference type="ChEBI" id="CHEBI:83833"/>
        <dbReference type="ChEBI" id="CHEBI:83834"/>
        <dbReference type="EC" id="5.2.1.8"/>
    </reaction>
</comment>
<evidence type="ECO:0000256" key="12">
    <source>
        <dbReference type="ARBA" id="ARBA00038512"/>
    </source>
</evidence>
<evidence type="ECO:0000256" key="4">
    <source>
        <dbReference type="ARBA" id="ARBA00004857"/>
    </source>
</evidence>
<dbReference type="GO" id="GO:0004801">
    <property type="term" value="F:transaldolase activity"/>
    <property type="evidence" value="ECO:0007669"/>
    <property type="project" value="UniProtKB-EC"/>
</dbReference>
<dbReference type="NCBIfam" id="TIGR00874">
    <property type="entry name" value="talAB"/>
    <property type="match status" value="1"/>
</dbReference>
<dbReference type="Proteomes" id="UP000053758">
    <property type="component" value="Unassembled WGS sequence"/>
</dbReference>
<keyword evidence="6 14" id="KW-0808">Transferase</keyword>
<evidence type="ECO:0000256" key="10">
    <source>
        <dbReference type="ARBA" id="ARBA00023242"/>
    </source>
</evidence>
<dbReference type="UniPathway" id="UPA00115">
    <property type="reaction ID" value="UER00414"/>
</dbReference>
<dbReference type="SUPFAM" id="SSF50891">
    <property type="entry name" value="Cyclophilin-like"/>
    <property type="match status" value="1"/>
</dbReference>
<dbReference type="GO" id="GO:0005737">
    <property type="term" value="C:cytoplasm"/>
    <property type="evidence" value="ECO:0007669"/>
    <property type="project" value="InterPro"/>
</dbReference>
<dbReference type="GO" id="GO:0005634">
    <property type="term" value="C:nucleus"/>
    <property type="evidence" value="ECO:0007669"/>
    <property type="project" value="UniProtKB-SubCell"/>
</dbReference>
<dbReference type="InterPro" id="IPR018225">
    <property type="entry name" value="Transaldolase_AS"/>
</dbReference>
<gene>
    <name evidence="16" type="ORF">PAN0_126c6780</name>
</gene>
<dbReference type="InterPro" id="IPR001585">
    <property type="entry name" value="TAL/FSA"/>
</dbReference>
<dbReference type="PANTHER" id="PTHR10683">
    <property type="entry name" value="TRANSALDOLASE"/>
    <property type="match status" value="1"/>
</dbReference>
<dbReference type="InterPro" id="IPR002130">
    <property type="entry name" value="Cyclophilin-type_PPIase_dom"/>
</dbReference>
<comment type="subcellular location">
    <subcellularLocation>
        <location evidence="3">Nucleus</location>
    </subcellularLocation>
</comment>
<dbReference type="PRINTS" id="PR00153">
    <property type="entry name" value="CSAPPISMRASE"/>
</dbReference>
<evidence type="ECO:0000256" key="5">
    <source>
        <dbReference type="ARBA" id="ARBA00008012"/>
    </source>
</evidence>
<dbReference type="RefSeq" id="XP_014653283.1">
    <property type="nucleotide sequence ID" value="XM_014797797.1"/>
</dbReference>
<evidence type="ECO:0000256" key="9">
    <source>
        <dbReference type="ARBA" id="ARBA00023235"/>
    </source>
</evidence>
<dbReference type="CDD" id="cd01926">
    <property type="entry name" value="cyclophilin_ABH_like"/>
    <property type="match status" value="1"/>
</dbReference>
<name>A0A081CPC2_PSEA2</name>
<dbReference type="PROSITE" id="PS00958">
    <property type="entry name" value="TRANSALDOLASE_2"/>
    <property type="match status" value="1"/>
</dbReference>
<dbReference type="FunFam" id="3.20.20.70:FF:000088">
    <property type="entry name" value="Transaldolase"/>
    <property type="match status" value="1"/>
</dbReference>